<proteinExistence type="predicted"/>
<protein>
    <submittedName>
        <fullName evidence="1">Uncharacterized protein</fullName>
    </submittedName>
</protein>
<sequence>MPQGNKESNKQKLGLVTIYIDDNNVEVTQHKALDLDSMASCKSLPSPVENFAIKDMAAKTVKNMELMMSIAVKRDRLKLWRRRIIIPFFIKTVWDAEMDIRVKKNSDDHIQIIWAPEMYRYFIDLLLEQVNMETDYRVFFRSGRWLCAKCGRGSYLQQATPNFTGSMASNSRASMDEDGNASSNANFGNKYDVDVL</sequence>
<evidence type="ECO:0000313" key="1">
    <source>
        <dbReference type="EMBL" id="KAF9669303.1"/>
    </source>
</evidence>
<comment type="caution">
    <text evidence="1">The sequence shown here is derived from an EMBL/GenBank/DDBJ whole genome shotgun (WGS) entry which is preliminary data.</text>
</comment>
<gene>
    <name evidence="1" type="ORF">SADUNF_Sadunf14G0093600</name>
</gene>
<dbReference type="AlphaFoldDB" id="A0A835JIJ5"/>
<accession>A0A835JIJ5</accession>
<reference evidence="1 2" key="1">
    <citation type="submission" date="2020-10" db="EMBL/GenBank/DDBJ databases">
        <title>Plant Genome Project.</title>
        <authorList>
            <person name="Zhang R.-G."/>
        </authorList>
    </citation>
    <scope>NUCLEOTIDE SEQUENCE [LARGE SCALE GENOMIC DNA]</scope>
    <source>
        <strain evidence="1">FAFU-HL-1</strain>
        <tissue evidence="1">Leaf</tissue>
    </source>
</reference>
<organism evidence="1 2">
    <name type="scientific">Salix dunnii</name>
    <dbReference type="NCBI Taxonomy" id="1413687"/>
    <lineage>
        <taxon>Eukaryota</taxon>
        <taxon>Viridiplantae</taxon>
        <taxon>Streptophyta</taxon>
        <taxon>Embryophyta</taxon>
        <taxon>Tracheophyta</taxon>
        <taxon>Spermatophyta</taxon>
        <taxon>Magnoliopsida</taxon>
        <taxon>eudicotyledons</taxon>
        <taxon>Gunneridae</taxon>
        <taxon>Pentapetalae</taxon>
        <taxon>rosids</taxon>
        <taxon>fabids</taxon>
        <taxon>Malpighiales</taxon>
        <taxon>Salicaceae</taxon>
        <taxon>Saliceae</taxon>
        <taxon>Salix</taxon>
    </lineage>
</organism>
<name>A0A835JIJ5_9ROSI</name>
<dbReference type="EMBL" id="JADGMS010000014">
    <property type="protein sequence ID" value="KAF9669303.1"/>
    <property type="molecule type" value="Genomic_DNA"/>
</dbReference>
<keyword evidence="2" id="KW-1185">Reference proteome</keyword>
<evidence type="ECO:0000313" key="2">
    <source>
        <dbReference type="Proteomes" id="UP000657918"/>
    </source>
</evidence>
<dbReference type="Proteomes" id="UP000657918">
    <property type="component" value="Unassembled WGS sequence"/>
</dbReference>